<comment type="caution">
    <text evidence="2">The sequence shown here is derived from an EMBL/GenBank/DDBJ whole genome shotgun (WGS) entry which is preliminary data.</text>
</comment>
<dbReference type="SUPFAM" id="SSF47175">
    <property type="entry name" value="Cytochromes"/>
    <property type="match status" value="1"/>
</dbReference>
<evidence type="ECO:0008006" key="4">
    <source>
        <dbReference type="Google" id="ProtNLM"/>
    </source>
</evidence>
<accession>A0ABR6YBR8</accession>
<dbReference type="RefSeq" id="WP_186942025.1">
    <property type="nucleotide sequence ID" value="NZ_JACOGA010000008.1"/>
</dbReference>
<dbReference type="InterPro" id="IPR010980">
    <property type="entry name" value="Cyt_c/b562"/>
</dbReference>
<dbReference type="EMBL" id="JACOGA010000008">
    <property type="protein sequence ID" value="MBC3874004.1"/>
    <property type="molecule type" value="Genomic_DNA"/>
</dbReference>
<feature type="signal peptide" evidence="1">
    <location>
        <begin position="1"/>
        <end position="21"/>
    </location>
</feature>
<name>A0ABR6YBR8_9BURK</name>
<reference evidence="2 3" key="1">
    <citation type="submission" date="2020-08" db="EMBL/GenBank/DDBJ databases">
        <title>Novel species isolated from subtropical streams in China.</title>
        <authorList>
            <person name="Lu H."/>
        </authorList>
    </citation>
    <scope>NUCLEOTIDE SEQUENCE [LARGE SCALE GENOMIC DNA]</scope>
    <source>
        <strain evidence="2 3">LX15W</strain>
    </source>
</reference>
<evidence type="ECO:0000313" key="2">
    <source>
        <dbReference type="EMBL" id="MBC3874004.1"/>
    </source>
</evidence>
<organism evidence="2 3">
    <name type="scientific">Undibacterium flavidum</name>
    <dbReference type="NCBI Taxonomy" id="2762297"/>
    <lineage>
        <taxon>Bacteria</taxon>
        <taxon>Pseudomonadati</taxon>
        <taxon>Pseudomonadota</taxon>
        <taxon>Betaproteobacteria</taxon>
        <taxon>Burkholderiales</taxon>
        <taxon>Oxalobacteraceae</taxon>
        <taxon>Undibacterium</taxon>
    </lineage>
</organism>
<gene>
    <name evidence="2" type="ORF">H8K55_10405</name>
</gene>
<dbReference type="Proteomes" id="UP000624279">
    <property type="component" value="Unassembled WGS sequence"/>
</dbReference>
<sequence length="126" mass="13807">MRKVLVGLFVLSSLIAGVCFADGDLDMDLMQNIEDLNKSLSSNLSLKDAKASTADAKELNRLFITVEEHFVKRGDAQNAVDLSKKSKDLTVEIITAVSANKFDAATDSATSLSRTCRTCHTFYKKE</sequence>
<protein>
    <recommendedName>
        <fullName evidence="4">Cytochrome c</fullName>
    </recommendedName>
</protein>
<evidence type="ECO:0000256" key="1">
    <source>
        <dbReference type="SAM" id="SignalP"/>
    </source>
</evidence>
<keyword evidence="1" id="KW-0732">Signal</keyword>
<evidence type="ECO:0000313" key="3">
    <source>
        <dbReference type="Proteomes" id="UP000624279"/>
    </source>
</evidence>
<keyword evidence="3" id="KW-1185">Reference proteome</keyword>
<proteinExistence type="predicted"/>
<feature type="chain" id="PRO_5046343792" description="Cytochrome c" evidence="1">
    <location>
        <begin position="22"/>
        <end position="126"/>
    </location>
</feature>